<feature type="region of interest" description="Disordered" evidence="3">
    <location>
        <begin position="1062"/>
        <end position="1107"/>
    </location>
</feature>
<keyword evidence="1" id="KW-0677">Repeat</keyword>
<feature type="compositionally biased region" description="Basic and acidic residues" evidence="3">
    <location>
        <begin position="55"/>
        <end position="72"/>
    </location>
</feature>
<keyword evidence="5" id="KW-1185">Reference proteome</keyword>
<evidence type="ECO:0000313" key="5">
    <source>
        <dbReference type="Proteomes" id="UP000275385"/>
    </source>
</evidence>
<dbReference type="OrthoDB" id="185373at2759"/>
<gene>
    <name evidence="4" type="ORF">DL546_008506</name>
</gene>
<reference evidence="4 5" key="1">
    <citation type="submission" date="2018-08" db="EMBL/GenBank/DDBJ databases">
        <title>Draft genome of the lignicolous fungus Coniochaeta pulveracea.</title>
        <authorList>
            <person name="Borstlap C.J."/>
            <person name="De Witt R.N."/>
            <person name="Botha A."/>
            <person name="Volschenk H."/>
        </authorList>
    </citation>
    <scope>NUCLEOTIDE SEQUENCE [LARGE SCALE GENOMIC DNA]</scope>
    <source>
        <strain evidence="4 5">CAB683</strain>
    </source>
</reference>
<proteinExistence type="predicted"/>
<comment type="caution">
    <text evidence="4">The sequence shown here is derived from an EMBL/GenBank/DDBJ whole genome shotgun (WGS) entry which is preliminary data.</text>
</comment>
<dbReference type="Pfam" id="PF01535">
    <property type="entry name" value="PPR"/>
    <property type="match status" value="1"/>
</dbReference>
<dbReference type="AlphaFoldDB" id="A0A420YFJ4"/>
<dbReference type="NCBIfam" id="TIGR00756">
    <property type="entry name" value="PPR"/>
    <property type="match status" value="3"/>
</dbReference>
<feature type="region of interest" description="Disordered" evidence="3">
    <location>
        <begin position="1"/>
        <end position="72"/>
    </location>
</feature>
<dbReference type="PANTHER" id="PTHR47941">
    <property type="entry name" value="PENTATRICOPEPTIDE REPEAT-CONTAINING PROTEIN 3, MITOCHONDRIAL"/>
    <property type="match status" value="1"/>
</dbReference>
<feature type="repeat" description="PPR" evidence="2">
    <location>
        <begin position="893"/>
        <end position="927"/>
    </location>
</feature>
<accession>A0A420YFJ4</accession>
<evidence type="ECO:0000256" key="2">
    <source>
        <dbReference type="PROSITE-ProRule" id="PRU00708"/>
    </source>
</evidence>
<dbReference type="InterPro" id="IPR011990">
    <property type="entry name" value="TPR-like_helical_dom_sf"/>
</dbReference>
<feature type="compositionally biased region" description="Basic residues" evidence="3">
    <location>
        <begin position="1093"/>
        <end position="1102"/>
    </location>
</feature>
<feature type="compositionally biased region" description="Basic and acidic residues" evidence="3">
    <location>
        <begin position="965"/>
        <end position="974"/>
    </location>
</feature>
<evidence type="ECO:0000313" key="4">
    <source>
        <dbReference type="EMBL" id="RKU46679.1"/>
    </source>
</evidence>
<dbReference type="Pfam" id="PF13812">
    <property type="entry name" value="PPR_3"/>
    <property type="match status" value="1"/>
</dbReference>
<evidence type="ECO:0008006" key="6">
    <source>
        <dbReference type="Google" id="ProtNLM"/>
    </source>
</evidence>
<feature type="region of interest" description="Disordered" evidence="3">
    <location>
        <begin position="812"/>
        <end position="831"/>
    </location>
</feature>
<evidence type="ECO:0000256" key="3">
    <source>
        <dbReference type="SAM" id="MobiDB-lite"/>
    </source>
</evidence>
<name>A0A420YFJ4_9PEZI</name>
<feature type="region of interest" description="Disordered" evidence="3">
    <location>
        <begin position="954"/>
        <end position="983"/>
    </location>
</feature>
<dbReference type="PROSITE" id="PS51375">
    <property type="entry name" value="PPR"/>
    <property type="match status" value="3"/>
</dbReference>
<organism evidence="4 5">
    <name type="scientific">Coniochaeta pulveracea</name>
    <dbReference type="NCBI Taxonomy" id="177199"/>
    <lineage>
        <taxon>Eukaryota</taxon>
        <taxon>Fungi</taxon>
        <taxon>Dikarya</taxon>
        <taxon>Ascomycota</taxon>
        <taxon>Pezizomycotina</taxon>
        <taxon>Sordariomycetes</taxon>
        <taxon>Sordariomycetidae</taxon>
        <taxon>Coniochaetales</taxon>
        <taxon>Coniochaetaceae</taxon>
        <taxon>Coniochaeta</taxon>
    </lineage>
</organism>
<feature type="region of interest" description="Disordered" evidence="3">
    <location>
        <begin position="193"/>
        <end position="238"/>
    </location>
</feature>
<evidence type="ECO:0000256" key="1">
    <source>
        <dbReference type="ARBA" id="ARBA00022737"/>
    </source>
</evidence>
<dbReference type="EMBL" id="QVQW01000013">
    <property type="protein sequence ID" value="RKU46679.1"/>
    <property type="molecule type" value="Genomic_DNA"/>
</dbReference>
<feature type="compositionally biased region" description="Basic and acidic residues" evidence="3">
    <location>
        <begin position="218"/>
        <end position="236"/>
    </location>
</feature>
<feature type="repeat" description="PPR" evidence="2">
    <location>
        <begin position="542"/>
        <end position="576"/>
    </location>
</feature>
<dbReference type="Proteomes" id="UP000275385">
    <property type="component" value="Unassembled WGS sequence"/>
</dbReference>
<feature type="compositionally biased region" description="Polar residues" evidence="3">
    <location>
        <begin position="1062"/>
        <end position="1075"/>
    </location>
</feature>
<protein>
    <recommendedName>
        <fullName evidence="6">Pentacotripeptide-repeat region of PRORP domain-containing protein</fullName>
    </recommendedName>
</protein>
<feature type="repeat" description="PPR" evidence="2">
    <location>
        <begin position="858"/>
        <end position="892"/>
    </location>
</feature>
<feature type="compositionally biased region" description="Polar residues" evidence="3">
    <location>
        <begin position="1035"/>
        <end position="1045"/>
    </location>
</feature>
<feature type="region of interest" description="Disordered" evidence="3">
    <location>
        <begin position="1029"/>
        <end position="1050"/>
    </location>
</feature>
<sequence length="1137" mass="130259">MEAAVEPLRTESERILPSDDPWASIPPARPPVNLRGNIQVKEHVQRQAAQNARRGNAEKKQARAERKLERLEQGRKRLANEVRKANITREQEWRMERKLRAQSEGYSRVPTPPEKSQPPLLIRRVPSERKAPIQAEGIGPGDDKPAVLERIPQRFTDEYNYAPENLEFWSQFDVDFNHPTPAELVSWAPAMPVAPRKQEERRRALQRQKDKARRRHQEKSLQDREYMRLDSGDSYDKSTSLKSQLEQLRFMEQKSYGWFRQRMQEFEKGTWHESMERFDAWKADFAELVEDIDKGPENEVSLLEGHRRRQYRGQVSGLLDIKDEDARHEEWQKYIAQESKEDIRDVWPQLVLACLRYFPTKVDKLITATWEESWRLGESVTPPWVVQDAVWFLVRHPSLKLNSGFARKLWALMVTLMSKSPRGHLRFRQWDIFQLVDNLSTEEQVEKYYRALVEYGHPLHSNTLQQFADRLGRNVAFKSTALEIIEYLVTSKQLDINSPHIGALVTTLLSFKDQQSPDDLPEAIGKPAEYFERVLELGFTPNLFTYSVLVCNICRTGSMREALNVLDIMRGQNLEPDAILYSYLLHTAKLTQDWDAMAMLLQQAASQNIQDPVVWNEPLHFVYKAFLAEARQRISARERVPRRILPAFNYMIKMFGRVYQPDVLRKFIPWDLDPPLYAEMKPDDANGWETGVRTYHFTLGMPSFDEHALVQPGHDTISIMLMGFMATYSNPQAAFALYRHVRKMLDAGDPDVVGFVQKTGTLVYDLVLRSMLAEKSYFGLCFGILNEMIGRSELAANSVSLGRRELSLTRQASLESDPATLGEHSAQPPRARTAAEYWHQAPKAPEEAKAVFCHPPPSVHTWSILLHGLMYHKETEHAERILRLMPEYGVQPNTVSWNTMLGGYAKAQNVRMAVKTLKRLEASGVEANELTFTAFSYLHNREAALRMMETLTKKRSTRLSGQPVKAKESDDKAESGQAAQLGLELDPGNVEAEMEAWEKESAVSPASSDVDLGKDLHEDFSSRLVLGSVHMDENPPSSTSHQSPVGETGVDPVWQDLERQMMSQDQTDSVVNTRQAGEADDDWGLGDLEMPRNRPRRLQRSSKRVDDVEAAWEDLANRAVKEVRGRAAGDNRPGSAF</sequence>
<dbReference type="STRING" id="177199.A0A420YFJ4"/>
<dbReference type="InterPro" id="IPR002885">
    <property type="entry name" value="PPR_rpt"/>
</dbReference>
<dbReference type="Pfam" id="PF13041">
    <property type="entry name" value="PPR_2"/>
    <property type="match status" value="1"/>
</dbReference>
<feature type="compositionally biased region" description="Basic and acidic residues" evidence="3">
    <location>
        <begin position="8"/>
        <end position="17"/>
    </location>
</feature>
<feature type="compositionally biased region" description="Basic and acidic residues" evidence="3">
    <location>
        <begin position="196"/>
        <end position="209"/>
    </location>
</feature>
<dbReference type="Gene3D" id="1.25.40.10">
    <property type="entry name" value="Tetratricopeptide repeat domain"/>
    <property type="match status" value="2"/>
</dbReference>